<dbReference type="EC" id="2.6.1.42" evidence="7"/>
<dbReference type="PANTHER" id="PTHR42743">
    <property type="entry name" value="AMINO-ACID AMINOTRANSFERASE"/>
    <property type="match status" value="1"/>
</dbReference>
<dbReference type="InterPro" id="IPR018300">
    <property type="entry name" value="Aminotrans_IV_CS"/>
</dbReference>
<dbReference type="InterPro" id="IPR050571">
    <property type="entry name" value="Class-IV_PLP-Dep_Aminotrnsfr"/>
</dbReference>
<protein>
    <recommendedName>
        <fullName evidence="7">branched-chain-amino-acid transaminase</fullName>
        <ecNumber evidence="7">2.6.1.42</ecNumber>
    </recommendedName>
</protein>
<dbReference type="Gene3D" id="3.20.10.10">
    <property type="entry name" value="D-amino Acid Aminotransferase, subunit A, domain 2"/>
    <property type="match status" value="1"/>
</dbReference>
<evidence type="ECO:0000256" key="12">
    <source>
        <dbReference type="ARBA" id="ARBA00023304"/>
    </source>
</evidence>
<comment type="pathway">
    <text evidence="5">Amino-acid biosynthesis; L-leucine biosynthesis; L-leucine from 3-methyl-2-oxobutanoate: step 4/4.</text>
</comment>
<dbReference type="InterPro" id="IPR043132">
    <property type="entry name" value="BCAT-like_C"/>
</dbReference>
<proteinExistence type="inferred from homology"/>
<dbReference type="GO" id="GO:0009099">
    <property type="term" value="P:L-valine biosynthetic process"/>
    <property type="evidence" value="ECO:0007669"/>
    <property type="project" value="UniProtKB-UniPathway"/>
</dbReference>
<keyword evidence="8" id="KW-0032">Aminotransferase</keyword>
<evidence type="ECO:0000256" key="8">
    <source>
        <dbReference type="ARBA" id="ARBA00022576"/>
    </source>
</evidence>
<dbReference type="NCBIfam" id="TIGR01122">
    <property type="entry name" value="ilvE_I"/>
    <property type="match status" value="1"/>
</dbReference>
<dbReference type="InterPro" id="IPR001544">
    <property type="entry name" value="Aminotrans_IV"/>
</dbReference>
<evidence type="ECO:0000256" key="4">
    <source>
        <dbReference type="ARBA" id="ARBA00004931"/>
    </source>
</evidence>
<evidence type="ECO:0000256" key="7">
    <source>
        <dbReference type="ARBA" id="ARBA00013053"/>
    </source>
</evidence>
<reference evidence="16" key="1">
    <citation type="journal article" date="2015" name="Nature">
        <title>Complex archaea that bridge the gap between prokaryotes and eukaryotes.</title>
        <authorList>
            <person name="Spang A."/>
            <person name="Saw J.H."/>
            <person name="Jorgensen S.L."/>
            <person name="Zaremba-Niedzwiedzka K."/>
            <person name="Martijn J."/>
            <person name="Lind A.E."/>
            <person name="van Eijk R."/>
            <person name="Schleper C."/>
            <person name="Guy L."/>
            <person name="Ettema T.J."/>
        </authorList>
    </citation>
    <scope>NUCLEOTIDE SEQUENCE</scope>
</reference>
<dbReference type="GO" id="GO:0004084">
    <property type="term" value="F:branched-chain-amino-acid transaminase activity"/>
    <property type="evidence" value="ECO:0007669"/>
    <property type="project" value="UniProtKB-EC"/>
</dbReference>
<gene>
    <name evidence="16" type="ORF">LCGC14_1444600</name>
</gene>
<evidence type="ECO:0000256" key="15">
    <source>
        <dbReference type="ARBA" id="ARBA00049229"/>
    </source>
</evidence>
<comment type="function">
    <text evidence="2">Acts on leucine, isoleucine and valine.</text>
</comment>
<evidence type="ECO:0000256" key="10">
    <source>
        <dbReference type="ARBA" id="ARBA00022679"/>
    </source>
</evidence>
<dbReference type="GO" id="GO:0009098">
    <property type="term" value="P:L-leucine biosynthetic process"/>
    <property type="evidence" value="ECO:0007669"/>
    <property type="project" value="UniProtKB-UniPathway"/>
</dbReference>
<dbReference type="UniPathway" id="UPA00048">
    <property type="reaction ID" value="UER00073"/>
</dbReference>
<evidence type="ECO:0000313" key="16">
    <source>
        <dbReference type="EMBL" id="KKM70050.1"/>
    </source>
</evidence>
<evidence type="ECO:0000256" key="6">
    <source>
        <dbReference type="ARBA" id="ARBA00009320"/>
    </source>
</evidence>
<comment type="pathway">
    <text evidence="3">Amino-acid biosynthesis; L-isoleucine biosynthesis; L-isoleucine from 2-oxobutanoate: step 4/4.</text>
</comment>
<dbReference type="Pfam" id="PF01063">
    <property type="entry name" value="Aminotran_4"/>
    <property type="match status" value="1"/>
</dbReference>
<dbReference type="GO" id="GO:0005829">
    <property type="term" value="C:cytosol"/>
    <property type="evidence" value="ECO:0007669"/>
    <property type="project" value="TreeGrafter"/>
</dbReference>
<dbReference type="InterPro" id="IPR005785">
    <property type="entry name" value="B_amino_transI"/>
</dbReference>
<evidence type="ECO:0000256" key="2">
    <source>
        <dbReference type="ARBA" id="ARBA00003109"/>
    </source>
</evidence>
<dbReference type="AlphaFoldDB" id="A0A0F9M055"/>
<dbReference type="UniPathway" id="UPA00049">
    <property type="reaction ID" value="UER00062"/>
</dbReference>
<comment type="caution">
    <text evidence="16">The sequence shown here is derived from an EMBL/GenBank/DDBJ whole genome shotgun (WGS) entry which is preliminary data.</text>
</comment>
<keyword evidence="12" id="KW-0100">Branched-chain amino acid biosynthesis</keyword>
<dbReference type="InterPro" id="IPR036038">
    <property type="entry name" value="Aminotransferase-like"/>
</dbReference>
<comment type="catalytic activity">
    <reaction evidence="15">
        <text>L-leucine + 2-oxoglutarate = 4-methyl-2-oxopentanoate + L-glutamate</text>
        <dbReference type="Rhea" id="RHEA:18321"/>
        <dbReference type="ChEBI" id="CHEBI:16810"/>
        <dbReference type="ChEBI" id="CHEBI:17865"/>
        <dbReference type="ChEBI" id="CHEBI:29985"/>
        <dbReference type="ChEBI" id="CHEBI:57427"/>
        <dbReference type="EC" id="2.6.1.42"/>
    </reaction>
</comment>
<comment type="pathway">
    <text evidence="4">Amino-acid biosynthesis; L-valine biosynthesis; L-valine from pyruvate: step 4/4.</text>
</comment>
<dbReference type="EMBL" id="LAZR01009888">
    <property type="protein sequence ID" value="KKM70050.1"/>
    <property type="molecule type" value="Genomic_DNA"/>
</dbReference>
<dbReference type="CDD" id="cd01557">
    <property type="entry name" value="BCAT_beta_family"/>
    <property type="match status" value="1"/>
</dbReference>
<dbReference type="PANTHER" id="PTHR42743:SF11">
    <property type="entry name" value="AMINODEOXYCHORISMATE LYASE"/>
    <property type="match status" value="1"/>
</dbReference>
<evidence type="ECO:0000256" key="14">
    <source>
        <dbReference type="ARBA" id="ARBA00048798"/>
    </source>
</evidence>
<keyword evidence="11" id="KW-0663">Pyridoxal phosphate</keyword>
<name>A0A0F9M055_9ZZZZ</name>
<comment type="catalytic activity">
    <reaction evidence="14">
        <text>L-isoleucine + 2-oxoglutarate = (S)-3-methyl-2-oxopentanoate + L-glutamate</text>
        <dbReference type="Rhea" id="RHEA:24801"/>
        <dbReference type="ChEBI" id="CHEBI:16810"/>
        <dbReference type="ChEBI" id="CHEBI:29985"/>
        <dbReference type="ChEBI" id="CHEBI:35146"/>
        <dbReference type="ChEBI" id="CHEBI:58045"/>
        <dbReference type="EC" id="2.6.1.42"/>
    </reaction>
</comment>
<comment type="similarity">
    <text evidence="6">Belongs to the class-IV pyridoxal-phosphate-dependent aminotransferase family.</text>
</comment>
<dbReference type="NCBIfam" id="NF005146">
    <property type="entry name" value="PRK06606.1"/>
    <property type="match status" value="1"/>
</dbReference>
<evidence type="ECO:0000256" key="11">
    <source>
        <dbReference type="ARBA" id="ARBA00022898"/>
    </source>
</evidence>
<sequence length="307" mass="34530">MCPFNEKNGMVWINGKLVPWKDANIHIASHVIHYGSSIFEGFRAYNTPKGTAILRNDAHIKRLYNSCKMYRMEIPFTQEQFEQAVIQTIKANKLKACYIRPVIYRGYGNLGVDPFPNPVDCAILVWEWGQYLGEKALENGVDVKISTWQRMAPNTFPALAKSAANYMNSQLIKMEALLEGYAEGIALNVSGHISEGSGENIFIVINGQIHTPPLSSSILPGITRDMVICIAKDLGITLVEETLPREMLYIAEEVFFTGSAAEITPIRSVDKITIGNGKRGPVVKRLQDDFFAYINGEKKDKYRWLTY</sequence>
<dbReference type="Gene3D" id="3.30.470.10">
    <property type="match status" value="1"/>
</dbReference>
<feature type="non-terminal residue" evidence="16">
    <location>
        <position position="307"/>
    </location>
</feature>
<evidence type="ECO:0000256" key="9">
    <source>
        <dbReference type="ARBA" id="ARBA00022605"/>
    </source>
</evidence>
<dbReference type="FunFam" id="3.20.10.10:FF:000001">
    <property type="entry name" value="Branched-chain-amino-acid aminotransferase"/>
    <property type="match status" value="1"/>
</dbReference>
<accession>A0A0F9M055</accession>
<dbReference type="InterPro" id="IPR043131">
    <property type="entry name" value="BCAT-like_N"/>
</dbReference>
<dbReference type="InterPro" id="IPR033939">
    <property type="entry name" value="BCAT_family"/>
</dbReference>
<dbReference type="UniPathway" id="UPA00047">
    <property type="reaction ID" value="UER00058"/>
</dbReference>
<evidence type="ECO:0000256" key="1">
    <source>
        <dbReference type="ARBA" id="ARBA00001933"/>
    </source>
</evidence>
<evidence type="ECO:0000256" key="13">
    <source>
        <dbReference type="ARBA" id="ARBA00048212"/>
    </source>
</evidence>
<comment type="cofactor">
    <cofactor evidence="1">
        <name>pyridoxal 5'-phosphate</name>
        <dbReference type="ChEBI" id="CHEBI:597326"/>
    </cofactor>
</comment>
<dbReference type="GO" id="GO:0009097">
    <property type="term" value="P:isoleucine biosynthetic process"/>
    <property type="evidence" value="ECO:0007669"/>
    <property type="project" value="UniProtKB-UniPathway"/>
</dbReference>
<dbReference type="SUPFAM" id="SSF56752">
    <property type="entry name" value="D-aminoacid aminotransferase-like PLP-dependent enzymes"/>
    <property type="match status" value="1"/>
</dbReference>
<dbReference type="PROSITE" id="PS00770">
    <property type="entry name" value="AA_TRANSFER_CLASS_4"/>
    <property type="match status" value="1"/>
</dbReference>
<comment type="catalytic activity">
    <reaction evidence="13">
        <text>L-valine + 2-oxoglutarate = 3-methyl-2-oxobutanoate + L-glutamate</text>
        <dbReference type="Rhea" id="RHEA:24813"/>
        <dbReference type="ChEBI" id="CHEBI:11851"/>
        <dbReference type="ChEBI" id="CHEBI:16810"/>
        <dbReference type="ChEBI" id="CHEBI:29985"/>
        <dbReference type="ChEBI" id="CHEBI:57762"/>
        <dbReference type="EC" id="2.6.1.42"/>
    </reaction>
</comment>
<keyword evidence="10" id="KW-0808">Transferase</keyword>
<keyword evidence="9" id="KW-0028">Amino-acid biosynthesis</keyword>
<evidence type="ECO:0000256" key="5">
    <source>
        <dbReference type="ARBA" id="ARBA00005072"/>
    </source>
</evidence>
<organism evidence="16">
    <name type="scientific">marine sediment metagenome</name>
    <dbReference type="NCBI Taxonomy" id="412755"/>
    <lineage>
        <taxon>unclassified sequences</taxon>
        <taxon>metagenomes</taxon>
        <taxon>ecological metagenomes</taxon>
    </lineage>
</organism>
<evidence type="ECO:0000256" key="3">
    <source>
        <dbReference type="ARBA" id="ARBA00004824"/>
    </source>
</evidence>